<sequence length="139" mass="15929">MKKDGKYIGRYISQIHRKGRIYISKELNDLGIGSGQVMFLLELYRGDGKSQENLAEALHIDKGTTARAIKKLEEAGFVSRVKDEIDKRANKVYLTNKGKEVQENVFSIMMKWENKIAINLSKEESKHLLNLLNKVCINM</sequence>
<dbReference type="PANTHER" id="PTHR42756">
    <property type="entry name" value="TRANSCRIPTIONAL REGULATOR, MARR"/>
    <property type="match status" value="1"/>
</dbReference>
<dbReference type="GO" id="GO:0003700">
    <property type="term" value="F:DNA-binding transcription factor activity"/>
    <property type="evidence" value="ECO:0007669"/>
    <property type="project" value="InterPro"/>
</dbReference>
<accession>A0A0C7R734</accession>
<dbReference type="InterPro" id="IPR023187">
    <property type="entry name" value="Tscrpt_reg_MarR-type_CS"/>
</dbReference>
<keyword evidence="3" id="KW-0804">Transcription</keyword>
<dbReference type="PRINTS" id="PR00598">
    <property type="entry name" value="HTHMARR"/>
</dbReference>
<gene>
    <name evidence="5" type="primary">slyA</name>
    <name evidence="5" type="ORF">R28058_15871</name>
</gene>
<dbReference type="AlphaFoldDB" id="A0A0C7R734"/>
<evidence type="ECO:0000313" key="6">
    <source>
        <dbReference type="Proteomes" id="UP000049127"/>
    </source>
</evidence>
<evidence type="ECO:0000313" key="5">
    <source>
        <dbReference type="EMBL" id="CEQ03854.1"/>
    </source>
</evidence>
<name>A0A0C7R734_PARSO</name>
<organism evidence="5 6">
    <name type="scientific">Paraclostridium sordellii</name>
    <name type="common">Clostridium sordellii</name>
    <dbReference type="NCBI Taxonomy" id="1505"/>
    <lineage>
        <taxon>Bacteria</taxon>
        <taxon>Bacillati</taxon>
        <taxon>Bacillota</taxon>
        <taxon>Clostridia</taxon>
        <taxon>Peptostreptococcales</taxon>
        <taxon>Peptostreptococcaceae</taxon>
        <taxon>Paraclostridium</taxon>
    </lineage>
</organism>
<dbReference type="InterPro" id="IPR036388">
    <property type="entry name" value="WH-like_DNA-bd_sf"/>
</dbReference>
<dbReference type="InterPro" id="IPR000835">
    <property type="entry name" value="HTH_MarR-typ"/>
</dbReference>
<dbReference type="Pfam" id="PF01047">
    <property type="entry name" value="MarR"/>
    <property type="match status" value="1"/>
</dbReference>
<dbReference type="OrthoDB" id="6462103at2"/>
<evidence type="ECO:0000259" key="4">
    <source>
        <dbReference type="PROSITE" id="PS50995"/>
    </source>
</evidence>
<evidence type="ECO:0000256" key="2">
    <source>
        <dbReference type="ARBA" id="ARBA00023125"/>
    </source>
</evidence>
<dbReference type="Proteomes" id="UP000049127">
    <property type="component" value="Unassembled WGS sequence"/>
</dbReference>
<dbReference type="RefSeq" id="WP_055342020.1">
    <property type="nucleotide sequence ID" value="NZ_CDNI01000003.1"/>
</dbReference>
<keyword evidence="2" id="KW-0238">DNA-binding</keyword>
<dbReference type="GO" id="GO:0003677">
    <property type="term" value="F:DNA binding"/>
    <property type="evidence" value="ECO:0007669"/>
    <property type="project" value="UniProtKB-KW"/>
</dbReference>
<proteinExistence type="predicted"/>
<dbReference type="PANTHER" id="PTHR42756:SF2">
    <property type="entry name" value="MARR FAMILY REGULATORY PROTEIN"/>
    <property type="match status" value="1"/>
</dbReference>
<evidence type="ECO:0000256" key="3">
    <source>
        <dbReference type="ARBA" id="ARBA00023163"/>
    </source>
</evidence>
<keyword evidence="1" id="KW-0805">Transcription regulation</keyword>
<reference evidence="5 6" key="1">
    <citation type="submission" date="2015-01" db="EMBL/GenBank/DDBJ databases">
        <authorList>
            <person name="Aslett A.Martin."/>
            <person name="De Silva Nishadi"/>
        </authorList>
    </citation>
    <scope>NUCLEOTIDE SEQUENCE [LARGE SCALE GENOMIC DNA]</scope>
    <source>
        <strain evidence="5 6">R28058</strain>
    </source>
</reference>
<dbReference type="EMBL" id="CEKZ01000003">
    <property type="protein sequence ID" value="CEQ03854.1"/>
    <property type="molecule type" value="Genomic_DNA"/>
</dbReference>
<protein>
    <submittedName>
        <fullName evidence="5">Transcriptional regulator TrmB</fullName>
    </submittedName>
</protein>
<dbReference type="Gene3D" id="1.10.10.10">
    <property type="entry name" value="Winged helix-like DNA-binding domain superfamily/Winged helix DNA-binding domain"/>
    <property type="match status" value="1"/>
</dbReference>
<dbReference type="PROSITE" id="PS01117">
    <property type="entry name" value="HTH_MARR_1"/>
    <property type="match status" value="1"/>
</dbReference>
<dbReference type="InterPro" id="IPR036390">
    <property type="entry name" value="WH_DNA-bd_sf"/>
</dbReference>
<dbReference type="SMART" id="SM00347">
    <property type="entry name" value="HTH_MARR"/>
    <property type="match status" value="1"/>
</dbReference>
<dbReference type="PROSITE" id="PS50995">
    <property type="entry name" value="HTH_MARR_2"/>
    <property type="match status" value="1"/>
</dbReference>
<evidence type="ECO:0000256" key="1">
    <source>
        <dbReference type="ARBA" id="ARBA00023015"/>
    </source>
</evidence>
<feature type="domain" description="HTH marR-type" evidence="4">
    <location>
        <begin position="5"/>
        <end position="137"/>
    </location>
</feature>
<dbReference type="SUPFAM" id="SSF46785">
    <property type="entry name" value="Winged helix' DNA-binding domain"/>
    <property type="match status" value="1"/>
</dbReference>